<dbReference type="Proteomes" id="UP000247409">
    <property type="component" value="Unassembled WGS sequence"/>
</dbReference>
<dbReference type="GO" id="GO:0016020">
    <property type="term" value="C:membrane"/>
    <property type="evidence" value="ECO:0007669"/>
    <property type="project" value="UniProtKB-SubCell"/>
</dbReference>
<comment type="subcellular location">
    <subcellularLocation>
        <location evidence="1">Membrane</location>
        <topology evidence="1">Multi-pass membrane protein</topology>
    </subcellularLocation>
</comment>
<dbReference type="PANTHER" id="PTHR13353">
    <property type="entry name" value="TRANSMEMBRANE PROTEIN 19"/>
    <property type="match status" value="1"/>
</dbReference>
<dbReference type="PANTHER" id="PTHR13353:SF5">
    <property type="entry name" value="TRANSMEMBRANE PROTEIN 19"/>
    <property type="match status" value="1"/>
</dbReference>
<evidence type="ECO:0000313" key="8">
    <source>
        <dbReference type="Proteomes" id="UP000247409"/>
    </source>
</evidence>
<evidence type="ECO:0000256" key="2">
    <source>
        <dbReference type="ARBA" id="ARBA00009012"/>
    </source>
</evidence>
<feature type="transmembrane region" description="Helical" evidence="6">
    <location>
        <begin position="120"/>
        <end position="140"/>
    </location>
</feature>
<feature type="transmembrane region" description="Helical" evidence="6">
    <location>
        <begin position="173"/>
        <end position="193"/>
    </location>
</feature>
<dbReference type="InterPro" id="IPR002794">
    <property type="entry name" value="DUF92_TMEM19"/>
</dbReference>
<evidence type="ECO:0000256" key="6">
    <source>
        <dbReference type="SAM" id="Phobius"/>
    </source>
</evidence>
<evidence type="ECO:0000256" key="5">
    <source>
        <dbReference type="ARBA" id="ARBA00023136"/>
    </source>
</evidence>
<dbReference type="OrthoDB" id="30881at2759"/>
<dbReference type="Pfam" id="PF01940">
    <property type="entry name" value="DUF92"/>
    <property type="match status" value="1"/>
</dbReference>
<proteinExistence type="inferred from homology"/>
<name>A0A2V3IT35_9FLOR</name>
<keyword evidence="3 6" id="KW-0812">Transmembrane</keyword>
<keyword evidence="4 6" id="KW-1133">Transmembrane helix</keyword>
<accession>A0A2V3IT35</accession>
<evidence type="ECO:0000256" key="4">
    <source>
        <dbReference type="ARBA" id="ARBA00022989"/>
    </source>
</evidence>
<feature type="transmembrane region" description="Helical" evidence="6">
    <location>
        <begin position="205"/>
        <end position="228"/>
    </location>
</feature>
<protein>
    <submittedName>
        <fullName evidence="7">Transmembrane protein 19</fullName>
    </submittedName>
</protein>
<organism evidence="7 8">
    <name type="scientific">Gracilariopsis chorda</name>
    <dbReference type="NCBI Taxonomy" id="448386"/>
    <lineage>
        <taxon>Eukaryota</taxon>
        <taxon>Rhodophyta</taxon>
        <taxon>Florideophyceae</taxon>
        <taxon>Rhodymeniophycidae</taxon>
        <taxon>Gracilariales</taxon>
        <taxon>Gracilariaceae</taxon>
        <taxon>Gracilariopsis</taxon>
    </lineage>
</organism>
<keyword evidence="8" id="KW-1185">Reference proteome</keyword>
<dbReference type="EMBL" id="NBIV01000079">
    <property type="protein sequence ID" value="PXF44897.1"/>
    <property type="molecule type" value="Genomic_DNA"/>
</dbReference>
<evidence type="ECO:0000256" key="1">
    <source>
        <dbReference type="ARBA" id="ARBA00004141"/>
    </source>
</evidence>
<feature type="transmembrane region" description="Helical" evidence="6">
    <location>
        <begin position="87"/>
        <end position="108"/>
    </location>
</feature>
<evidence type="ECO:0000256" key="3">
    <source>
        <dbReference type="ARBA" id="ARBA00022692"/>
    </source>
</evidence>
<gene>
    <name evidence="7" type="ORF">BWQ96_05387</name>
</gene>
<reference evidence="7 8" key="1">
    <citation type="journal article" date="2018" name="Mol. Biol. Evol.">
        <title>Analysis of the draft genome of the red seaweed Gracilariopsis chorda provides insights into genome size evolution in Rhodophyta.</title>
        <authorList>
            <person name="Lee J."/>
            <person name="Yang E.C."/>
            <person name="Graf L."/>
            <person name="Yang J.H."/>
            <person name="Qiu H."/>
            <person name="Zel Zion U."/>
            <person name="Chan C.X."/>
            <person name="Stephens T.G."/>
            <person name="Weber A.P.M."/>
            <person name="Boo G.H."/>
            <person name="Boo S.M."/>
            <person name="Kim K.M."/>
            <person name="Shin Y."/>
            <person name="Jung M."/>
            <person name="Lee S.J."/>
            <person name="Yim H.S."/>
            <person name="Lee J.H."/>
            <person name="Bhattacharya D."/>
            <person name="Yoon H.S."/>
        </authorList>
    </citation>
    <scope>NUCLEOTIDE SEQUENCE [LARGE SCALE GENOMIC DNA]</scope>
    <source>
        <strain evidence="7 8">SKKU-2015</strain>
        <tissue evidence="7">Whole body</tissue>
    </source>
</reference>
<comment type="caution">
    <text evidence="7">The sequence shown here is derived from an EMBL/GenBank/DDBJ whole genome shotgun (WGS) entry which is preliminary data.</text>
</comment>
<feature type="transmembrane region" description="Helical" evidence="6">
    <location>
        <begin position="31"/>
        <end position="58"/>
    </location>
</feature>
<comment type="similarity">
    <text evidence="2">Belongs to the TMEM19 family.</text>
</comment>
<evidence type="ECO:0000313" key="7">
    <source>
        <dbReference type="EMBL" id="PXF44897.1"/>
    </source>
</evidence>
<dbReference type="AlphaFoldDB" id="A0A2V3IT35"/>
<dbReference type="STRING" id="448386.A0A2V3IT35"/>
<sequence length="289" mass="30470">MSQRERIFLGLLIASLLALRGHQRKSLSPTGALAAFLVGFLSFASSVRFGLTLLSFYISATRATRYKADYKRRVEDGYTAEHGNRSAFQVLASSLPASIIAVVYALWFGLDRAVNAEEPVASALLLAYLLFFAACAGDTFSSEIGIAMPGPGKLPILITAPWRKVPRGTNGGVTIEGTMASAVGGLFVGVTFFVSGPVYDWSQAWLIVVGVVGGVVGSGLDSIVGAIAQSSWLDKRTGKVVKEVGAVNKDRDGYEHICGRNWLGGESVNAVAAIATSACAPLLVSMLYG</sequence>
<keyword evidence="5 6" id="KW-0472">Membrane</keyword>